<dbReference type="VEuPathDB" id="FungiDB:PYU1_G012497"/>
<sequence>MQSFWLKPTLDRNAMSFFPALKQTSSSSEIYKQTLQLFQLLQANVLDVSARIHSLLRLHIEQYTHYVDSSIDHDQPQLSSQLRRLKEDFFSLPRNLGFPHQE</sequence>
<evidence type="ECO:0000313" key="2">
    <source>
        <dbReference type="Proteomes" id="UP000019132"/>
    </source>
</evidence>
<dbReference type="Proteomes" id="UP000019132">
    <property type="component" value="Unassembled WGS sequence"/>
</dbReference>
<protein>
    <submittedName>
        <fullName evidence="1">Uncharacterized protein</fullName>
    </submittedName>
</protein>
<proteinExistence type="predicted"/>
<organism evidence="1 2">
    <name type="scientific">Globisporangium ultimum (strain ATCC 200006 / CBS 805.95 / DAOM BR144)</name>
    <name type="common">Pythium ultimum</name>
    <dbReference type="NCBI Taxonomy" id="431595"/>
    <lineage>
        <taxon>Eukaryota</taxon>
        <taxon>Sar</taxon>
        <taxon>Stramenopiles</taxon>
        <taxon>Oomycota</taxon>
        <taxon>Peronosporomycetes</taxon>
        <taxon>Pythiales</taxon>
        <taxon>Pythiaceae</taxon>
        <taxon>Globisporangium</taxon>
    </lineage>
</organism>
<accession>K3X5M4</accession>
<evidence type="ECO:0000313" key="1">
    <source>
        <dbReference type="EnsemblProtists" id="PYU1_T012523"/>
    </source>
</evidence>
<dbReference type="InParanoid" id="K3X5M4"/>
<dbReference type="HOGENOM" id="CLU_2283083_0_0_1"/>
<dbReference type="EnsemblProtists" id="PYU1_T012523">
    <property type="protein sequence ID" value="PYU1_T012523"/>
    <property type="gene ID" value="PYU1_G012497"/>
</dbReference>
<keyword evidence="2" id="KW-1185">Reference proteome</keyword>
<reference evidence="2" key="2">
    <citation type="submission" date="2010-04" db="EMBL/GenBank/DDBJ databases">
        <authorList>
            <person name="Buell R."/>
            <person name="Hamilton J."/>
            <person name="Hostetler J."/>
        </authorList>
    </citation>
    <scope>NUCLEOTIDE SEQUENCE [LARGE SCALE GENOMIC DNA]</scope>
    <source>
        <strain evidence="2">DAOM:BR144</strain>
    </source>
</reference>
<dbReference type="AlphaFoldDB" id="K3X5M4"/>
<name>K3X5M4_GLOUD</name>
<reference evidence="2" key="1">
    <citation type="journal article" date="2010" name="Genome Biol.">
        <title>Genome sequence of the necrotrophic plant pathogen Pythium ultimum reveals original pathogenicity mechanisms and effector repertoire.</title>
        <authorList>
            <person name="Levesque C.A."/>
            <person name="Brouwer H."/>
            <person name="Cano L."/>
            <person name="Hamilton J.P."/>
            <person name="Holt C."/>
            <person name="Huitema E."/>
            <person name="Raffaele S."/>
            <person name="Robideau G.P."/>
            <person name="Thines M."/>
            <person name="Win J."/>
            <person name="Zerillo M.M."/>
            <person name="Beakes G.W."/>
            <person name="Boore J.L."/>
            <person name="Busam D."/>
            <person name="Dumas B."/>
            <person name="Ferriera S."/>
            <person name="Fuerstenberg S.I."/>
            <person name="Gachon C.M."/>
            <person name="Gaulin E."/>
            <person name="Govers F."/>
            <person name="Grenville-Briggs L."/>
            <person name="Horner N."/>
            <person name="Hostetler J."/>
            <person name="Jiang R.H."/>
            <person name="Johnson J."/>
            <person name="Krajaejun T."/>
            <person name="Lin H."/>
            <person name="Meijer H.J."/>
            <person name="Moore B."/>
            <person name="Morris P."/>
            <person name="Phuntmart V."/>
            <person name="Puiu D."/>
            <person name="Shetty J."/>
            <person name="Stajich J.E."/>
            <person name="Tripathy S."/>
            <person name="Wawra S."/>
            <person name="van West P."/>
            <person name="Whitty B.R."/>
            <person name="Coutinho P.M."/>
            <person name="Henrissat B."/>
            <person name="Martin F."/>
            <person name="Thomas P.D."/>
            <person name="Tyler B.M."/>
            <person name="De Vries R.P."/>
            <person name="Kamoun S."/>
            <person name="Yandell M."/>
            <person name="Tisserat N."/>
            <person name="Buell C.R."/>
        </authorList>
    </citation>
    <scope>NUCLEOTIDE SEQUENCE</scope>
    <source>
        <strain evidence="2">DAOM:BR144</strain>
    </source>
</reference>
<dbReference type="EMBL" id="GL376610">
    <property type="status" value="NOT_ANNOTATED_CDS"/>
    <property type="molecule type" value="Genomic_DNA"/>
</dbReference>
<reference evidence="1" key="3">
    <citation type="submission" date="2015-02" db="UniProtKB">
        <authorList>
            <consortium name="EnsemblProtists"/>
        </authorList>
    </citation>
    <scope>IDENTIFICATION</scope>
    <source>
        <strain evidence="1">DAOM BR144</strain>
    </source>
</reference>